<reference evidence="4 5" key="1">
    <citation type="submission" date="2020-12" db="EMBL/GenBank/DDBJ databases">
        <authorList>
            <person name="Zheng R.K."/>
            <person name="Sun C.M."/>
        </authorList>
    </citation>
    <scope>NUCLEOTIDE SEQUENCE [LARGE SCALE GENOMIC DNA]</scope>
    <source>
        <strain evidence="4 5">ZRK001</strain>
        <plasmid evidence="4 5">plas-002</plasmid>
    </source>
</reference>
<comment type="similarity">
    <text evidence="1">Belongs to the AB hydrolase superfamily. AB hydrolase 2 family.</text>
</comment>
<dbReference type="EMBL" id="CP066788">
    <property type="protein sequence ID" value="QQM33006.1"/>
    <property type="molecule type" value="Genomic_DNA"/>
</dbReference>
<organism evidence="4 5">
    <name type="scientific">Martelella lutilitoris</name>
    <dbReference type="NCBI Taxonomy" id="2583532"/>
    <lineage>
        <taxon>Bacteria</taxon>
        <taxon>Pseudomonadati</taxon>
        <taxon>Pseudomonadota</taxon>
        <taxon>Alphaproteobacteria</taxon>
        <taxon>Hyphomicrobiales</taxon>
        <taxon>Aurantimonadaceae</taxon>
        <taxon>Martelella</taxon>
    </lineage>
</organism>
<dbReference type="AlphaFoldDB" id="A0A7T7KNM5"/>
<name>A0A7T7KNM5_9HYPH</name>
<keyword evidence="2" id="KW-0378">Hydrolase</keyword>
<geneLocation type="plasmid" evidence="4 5">
    <name>plas-002</name>
</geneLocation>
<keyword evidence="4" id="KW-0614">Plasmid</keyword>
<protein>
    <submittedName>
        <fullName evidence="4">Phospholipase</fullName>
    </submittedName>
</protein>
<dbReference type="SUPFAM" id="SSF53474">
    <property type="entry name" value="alpha/beta-Hydrolases"/>
    <property type="match status" value="1"/>
</dbReference>
<accession>A0A7T7KNM5</accession>
<evidence type="ECO:0000313" key="4">
    <source>
        <dbReference type="EMBL" id="QQM33006.1"/>
    </source>
</evidence>
<dbReference type="InterPro" id="IPR050565">
    <property type="entry name" value="LYPA1-2/EST-like"/>
</dbReference>
<dbReference type="Pfam" id="PF02230">
    <property type="entry name" value="Abhydrolase_2"/>
    <property type="match status" value="1"/>
</dbReference>
<dbReference type="PANTHER" id="PTHR10655:SF17">
    <property type="entry name" value="LYSOPHOSPHOLIPASE-LIKE PROTEIN 1"/>
    <property type="match status" value="1"/>
</dbReference>
<sequence length="216" mass="22435">MASGALHLPAEKQARAICVFVHGRGQSPEEMQAHVLDRLEAPEVAFVLPRAEAGSWYEARAIDPLTDGTRSALAAALEQLAADVAGARAAFGALPLLLAGFSQGACLVLEYVFAGLAAPQALAAFTGCRVGAETDERPRRLAPDLPVYLTGSDADPWIPVKAFAEAAREIGAGKGRLRADVFPGRGHEVSDAEVAMLQSLLQDLAAGAPLGMGAAR</sequence>
<evidence type="ECO:0000313" key="5">
    <source>
        <dbReference type="Proteomes" id="UP000596083"/>
    </source>
</evidence>
<dbReference type="Gene3D" id="3.40.50.1820">
    <property type="entry name" value="alpha/beta hydrolase"/>
    <property type="match status" value="1"/>
</dbReference>
<dbReference type="KEGG" id="mlut:JET14_22400"/>
<dbReference type="PANTHER" id="PTHR10655">
    <property type="entry name" value="LYSOPHOSPHOLIPASE-RELATED"/>
    <property type="match status" value="1"/>
</dbReference>
<dbReference type="RefSeq" id="WP_200338354.1">
    <property type="nucleotide sequence ID" value="NZ_CP066788.1"/>
</dbReference>
<dbReference type="InterPro" id="IPR003140">
    <property type="entry name" value="PLipase/COase/thioEstase"/>
</dbReference>
<proteinExistence type="inferred from homology"/>
<dbReference type="GO" id="GO:0016787">
    <property type="term" value="F:hydrolase activity"/>
    <property type="evidence" value="ECO:0007669"/>
    <property type="project" value="UniProtKB-KW"/>
</dbReference>
<evidence type="ECO:0000259" key="3">
    <source>
        <dbReference type="Pfam" id="PF02230"/>
    </source>
</evidence>
<evidence type="ECO:0000256" key="2">
    <source>
        <dbReference type="ARBA" id="ARBA00022801"/>
    </source>
</evidence>
<feature type="domain" description="Phospholipase/carboxylesterase/thioesterase" evidence="3">
    <location>
        <begin position="11"/>
        <end position="202"/>
    </location>
</feature>
<dbReference type="InterPro" id="IPR029058">
    <property type="entry name" value="AB_hydrolase_fold"/>
</dbReference>
<evidence type="ECO:0000256" key="1">
    <source>
        <dbReference type="ARBA" id="ARBA00006499"/>
    </source>
</evidence>
<dbReference type="Proteomes" id="UP000596083">
    <property type="component" value="Plasmid plas-002"/>
</dbReference>
<gene>
    <name evidence="4" type="ORF">JET14_22400</name>
</gene>